<gene>
    <name evidence="1" type="ORF">QVD17_21601</name>
</gene>
<evidence type="ECO:0000313" key="1">
    <source>
        <dbReference type="EMBL" id="KAK1420201.1"/>
    </source>
</evidence>
<keyword evidence="2" id="KW-1185">Reference proteome</keyword>
<dbReference type="AlphaFoldDB" id="A0AAD8KF72"/>
<dbReference type="EMBL" id="JAUHHV010000006">
    <property type="protein sequence ID" value="KAK1420201.1"/>
    <property type="molecule type" value="Genomic_DNA"/>
</dbReference>
<dbReference type="Proteomes" id="UP001229421">
    <property type="component" value="Unassembled WGS sequence"/>
</dbReference>
<comment type="caution">
    <text evidence="1">The sequence shown here is derived from an EMBL/GenBank/DDBJ whole genome shotgun (WGS) entry which is preliminary data.</text>
</comment>
<evidence type="ECO:0000313" key="2">
    <source>
        <dbReference type="Proteomes" id="UP001229421"/>
    </source>
</evidence>
<name>A0AAD8KF72_TARER</name>
<organism evidence="1 2">
    <name type="scientific">Tagetes erecta</name>
    <name type="common">African marigold</name>
    <dbReference type="NCBI Taxonomy" id="13708"/>
    <lineage>
        <taxon>Eukaryota</taxon>
        <taxon>Viridiplantae</taxon>
        <taxon>Streptophyta</taxon>
        <taxon>Embryophyta</taxon>
        <taxon>Tracheophyta</taxon>
        <taxon>Spermatophyta</taxon>
        <taxon>Magnoliopsida</taxon>
        <taxon>eudicotyledons</taxon>
        <taxon>Gunneridae</taxon>
        <taxon>Pentapetalae</taxon>
        <taxon>asterids</taxon>
        <taxon>campanulids</taxon>
        <taxon>Asterales</taxon>
        <taxon>Asteraceae</taxon>
        <taxon>Asteroideae</taxon>
        <taxon>Heliantheae alliance</taxon>
        <taxon>Tageteae</taxon>
        <taxon>Tagetes</taxon>
    </lineage>
</organism>
<proteinExistence type="predicted"/>
<sequence>MTCTITHLTLLQNHRLSPVTPTPISSQLPTIPGSPFTPINTPNRHPFFFRDHSSELPELLRYRLQTSRSYLHCKLINSNHLFNYHN</sequence>
<reference evidence="1" key="1">
    <citation type="journal article" date="2023" name="bioRxiv">
        <title>Improved chromosome-level genome assembly for marigold (Tagetes erecta).</title>
        <authorList>
            <person name="Jiang F."/>
            <person name="Yuan L."/>
            <person name="Wang S."/>
            <person name="Wang H."/>
            <person name="Xu D."/>
            <person name="Wang A."/>
            <person name="Fan W."/>
        </authorList>
    </citation>
    <scope>NUCLEOTIDE SEQUENCE</scope>
    <source>
        <strain evidence="1">WSJ</strain>
        <tissue evidence="1">Leaf</tissue>
    </source>
</reference>
<accession>A0AAD8KF72</accession>
<protein>
    <submittedName>
        <fullName evidence="1">Uncharacterized protein</fullName>
    </submittedName>
</protein>